<dbReference type="Proteomes" id="UP000543554">
    <property type="component" value="Unassembled WGS sequence"/>
</dbReference>
<reference evidence="1 2" key="1">
    <citation type="submission" date="2020-08" db="EMBL/GenBank/DDBJ databases">
        <title>Genomic Encyclopedia of Type Strains, Phase IV (KMG-IV): sequencing the most valuable type-strain genomes for metagenomic binning, comparative biology and taxonomic classification.</title>
        <authorList>
            <person name="Goeker M."/>
        </authorList>
    </citation>
    <scope>NUCLEOTIDE SEQUENCE [LARGE SCALE GENOMIC DNA]</scope>
    <source>
        <strain evidence="1 2">DSM 11490</strain>
    </source>
</reference>
<proteinExistence type="predicted"/>
<keyword evidence="2" id="KW-1185">Reference proteome</keyword>
<accession>A0AA40VB57</accession>
<evidence type="ECO:0000313" key="2">
    <source>
        <dbReference type="Proteomes" id="UP000543554"/>
    </source>
</evidence>
<evidence type="ECO:0000313" key="1">
    <source>
        <dbReference type="EMBL" id="MBA8912720.1"/>
    </source>
</evidence>
<dbReference type="EMBL" id="JACJIB010000003">
    <property type="protein sequence ID" value="MBA8912720.1"/>
    <property type="molecule type" value="Genomic_DNA"/>
</dbReference>
<dbReference type="AlphaFoldDB" id="A0AA40VB57"/>
<gene>
    <name evidence="1" type="ORF">HNR51_001798</name>
</gene>
<dbReference type="RefSeq" id="WP_182554708.1">
    <property type="nucleotide sequence ID" value="NZ_BPRF01000007.1"/>
</dbReference>
<sequence length="99" mass="10607">MITTGEAVRCPASQALGTDWQIRPFVTISLQDDQTTIRLDHVKEASGVPAQKMPLVPGLAKGIAQAKTALEAAARLVSTLSPQPVVQPIPVRVKSARRR</sequence>
<protein>
    <submittedName>
        <fullName evidence="1">Uncharacterized protein</fullName>
    </submittedName>
</protein>
<organism evidence="1 2">
    <name type="scientific">Methylorubrum thiocyanatum</name>
    <dbReference type="NCBI Taxonomy" id="47958"/>
    <lineage>
        <taxon>Bacteria</taxon>
        <taxon>Pseudomonadati</taxon>
        <taxon>Pseudomonadota</taxon>
        <taxon>Alphaproteobacteria</taxon>
        <taxon>Hyphomicrobiales</taxon>
        <taxon>Methylobacteriaceae</taxon>
        <taxon>Methylorubrum</taxon>
    </lineage>
</organism>
<name>A0AA40VB57_9HYPH</name>
<comment type="caution">
    <text evidence="1">The sequence shown here is derived from an EMBL/GenBank/DDBJ whole genome shotgun (WGS) entry which is preliminary data.</text>
</comment>